<dbReference type="Gene3D" id="3.40.50.1000">
    <property type="entry name" value="HAD superfamily/HAD-like"/>
    <property type="match status" value="1"/>
</dbReference>
<dbReference type="GO" id="GO:0005829">
    <property type="term" value="C:cytosol"/>
    <property type="evidence" value="ECO:0007669"/>
    <property type="project" value="TreeGrafter"/>
</dbReference>
<comment type="catalytic activity">
    <reaction evidence="1">
        <text>2-phosphoglycolate + H2O = glycolate + phosphate</text>
        <dbReference type="Rhea" id="RHEA:14369"/>
        <dbReference type="ChEBI" id="CHEBI:15377"/>
        <dbReference type="ChEBI" id="CHEBI:29805"/>
        <dbReference type="ChEBI" id="CHEBI:43474"/>
        <dbReference type="ChEBI" id="CHEBI:58033"/>
        <dbReference type="EC" id="3.1.3.18"/>
    </reaction>
</comment>
<dbReference type="EC" id="3.1.3.18" evidence="4"/>
<dbReference type="NCBIfam" id="TIGR01549">
    <property type="entry name" value="HAD-SF-IA-v1"/>
    <property type="match status" value="1"/>
</dbReference>
<protein>
    <recommendedName>
        <fullName evidence="4">phosphoglycolate phosphatase</fullName>
        <ecNumber evidence="4">3.1.3.18</ecNumber>
    </recommendedName>
</protein>
<dbReference type="InterPro" id="IPR041492">
    <property type="entry name" value="HAD_2"/>
</dbReference>
<dbReference type="Gene3D" id="1.10.150.240">
    <property type="entry name" value="Putative phosphatase, domain 2"/>
    <property type="match status" value="1"/>
</dbReference>
<dbReference type="InterPro" id="IPR036412">
    <property type="entry name" value="HAD-like_sf"/>
</dbReference>
<dbReference type="Pfam" id="PF13419">
    <property type="entry name" value="HAD_2"/>
    <property type="match status" value="1"/>
</dbReference>
<evidence type="ECO:0000256" key="4">
    <source>
        <dbReference type="ARBA" id="ARBA00013078"/>
    </source>
</evidence>
<dbReference type="SFLD" id="SFLDS00003">
    <property type="entry name" value="Haloacid_Dehalogenase"/>
    <property type="match status" value="1"/>
</dbReference>
<dbReference type="PANTHER" id="PTHR43434">
    <property type="entry name" value="PHOSPHOGLYCOLATE PHOSPHATASE"/>
    <property type="match status" value="1"/>
</dbReference>
<dbReference type="SFLD" id="SFLDG01129">
    <property type="entry name" value="C1.5:_HAD__Beta-PGM__Phosphata"/>
    <property type="match status" value="1"/>
</dbReference>
<comment type="pathway">
    <text evidence="2">Organic acid metabolism; glycolate biosynthesis; glycolate from 2-phosphoglycolate: step 1/1.</text>
</comment>
<dbReference type="SUPFAM" id="SSF56784">
    <property type="entry name" value="HAD-like"/>
    <property type="match status" value="1"/>
</dbReference>
<evidence type="ECO:0000313" key="5">
    <source>
        <dbReference type="EMBL" id="QPJ64770.1"/>
    </source>
</evidence>
<dbReference type="PANTHER" id="PTHR43434:SF1">
    <property type="entry name" value="PHOSPHOGLYCOLATE PHOSPHATASE"/>
    <property type="match status" value="1"/>
</dbReference>
<evidence type="ECO:0000256" key="2">
    <source>
        <dbReference type="ARBA" id="ARBA00004818"/>
    </source>
</evidence>
<dbReference type="EMBL" id="CP048620">
    <property type="protein sequence ID" value="QPJ64770.1"/>
    <property type="molecule type" value="Genomic_DNA"/>
</dbReference>
<proteinExistence type="inferred from homology"/>
<dbReference type="InterPro" id="IPR023198">
    <property type="entry name" value="PGP-like_dom2"/>
</dbReference>
<organism evidence="5 6">
    <name type="scientific">Candidatus Nitrohelix vancouverensis</name>
    <dbReference type="NCBI Taxonomy" id="2705534"/>
    <lineage>
        <taxon>Bacteria</taxon>
        <taxon>Pseudomonadati</taxon>
        <taxon>Nitrospinota/Tectimicrobiota group</taxon>
        <taxon>Nitrospinota</taxon>
        <taxon>Nitrospinia</taxon>
        <taxon>Nitrospinales</taxon>
        <taxon>Nitrospinaceae</taxon>
        <taxon>Candidatus Nitrohelix</taxon>
    </lineage>
</organism>
<dbReference type="InterPro" id="IPR050155">
    <property type="entry name" value="HAD-like_hydrolase_sf"/>
</dbReference>
<dbReference type="GO" id="GO:0008967">
    <property type="term" value="F:phosphoglycolate phosphatase activity"/>
    <property type="evidence" value="ECO:0007669"/>
    <property type="project" value="UniProtKB-EC"/>
</dbReference>
<comment type="similarity">
    <text evidence="3">Belongs to the HAD-like hydrolase superfamily. CbbY/CbbZ/Gph/YieH family.</text>
</comment>
<sequence>MKSVALVVYDFDGTLVDTLDDIAASVNAVLVELGLSAHPTDTIRKFVGKGVVNLMTRALEGNGDVENAVALFKRHYADHLLEHTRLYPNGREIVEHFSHKKQSILSNKPESFIEQILDGLNFRSPFLSVVGGDTFATRKPDPEGLRHIMNQHGVSPAEVVMVGDSDVDMETGKRAGVATVGVSFGFCDPGSNPQFPPDFVIDDLSELRRIIQ</sequence>
<keyword evidence="5" id="KW-0378">Hydrolase</keyword>
<dbReference type="GO" id="GO:0006281">
    <property type="term" value="P:DNA repair"/>
    <property type="evidence" value="ECO:0007669"/>
    <property type="project" value="TreeGrafter"/>
</dbReference>
<reference evidence="6" key="1">
    <citation type="submission" date="2020-02" db="EMBL/GenBank/DDBJ databases">
        <title>Genomic and physiological characterization of two novel Nitrospinaceae genera.</title>
        <authorList>
            <person name="Mueller A.J."/>
            <person name="Jung M.-Y."/>
            <person name="Strachan C.R."/>
            <person name="Herbold C.W."/>
            <person name="Kirkegaard R.H."/>
            <person name="Daims H."/>
        </authorList>
    </citation>
    <scope>NUCLEOTIDE SEQUENCE [LARGE SCALE GENOMIC DNA]</scope>
</reference>
<dbReference type="KEGG" id="nva:G3M78_04950"/>
<evidence type="ECO:0000256" key="1">
    <source>
        <dbReference type="ARBA" id="ARBA00000830"/>
    </source>
</evidence>
<dbReference type="AlphaFoldDB" id="A0A7T0G2W3"/>
<dbReference type="NCBIfam" id="TIGR01509">
    <property type="entry name" value="HAD-SF-IA-v3"/>
    <property type="match status" value="1"/>
</dbReference>
<evidence type="ECO:0000313" key="6">
    <source>
        <dbReference type="Proteomes" id="UP000594464"/>
    </source>
</evidence>
<dbReference type="InterPro" id="IPR023214">
    <property type="entry name" value="HAD_sf"/>
</dbReference>
<dbReference type="InterPro" id="IPR006439">
    <property type="entry name" value="HAD-SF_hydro_IA"/>
</dbReference>
<accession>A0A7T0G2W3</accession>
<gene>
    <name evidence="5" type="ORF">G3M78_04950</name>
</gene>
<dbReference type="Proteomes" id="UP000594464">
    <property type="component" value="Chromosome"/>
</dbReference>
<evidence type="ECO:0000256" key="3">
    <source>
        <dbReference type="ARBA" id="ARBA00006171"/>
    </source>
</evidence>
<dbReference type="SFLD" id="SFLDG01135">
    <property type="entry name" value="C1.5.6:_HAD__Beta-PGM__Phospha"/>
    <property type="match status" value="1"/>
</dbReference>
<name>A0A7T0G2W3_9BACT</name>